<organism evidence="4 5">
    <name type="scientific">Isosphaera pallida (strain ATCC 43644 / DSM 9630 / IS1B)</name>
    <dbReference type="NCBI Taxonomy" id="575540"/>
    <lineage>
        <taxon>Bacteria</taxon>
        <taxon>Pseudomonadati</taxon>
        <taxon>Planctomycetota</taxon>
        <taxon>Planctomycetia</taxon>
        <taxon>Isosphaerales</taxon>
        <taxon>Isosphaeraceae</taxon>
        <taxon>Isosphaera</taxon>
    </lineage>
</organism>
<sequence>MVEPTTSPTSSNPVSASHSPRLENPKRFGFAFVWETLALTTILVALSLTVVVVALLVERARNHESPPQPKSQTNPASGEPSTPAAQISDPPDVHLPAPFLVETQPHLDTSDSSQLAAAKEYDARESTRLRQGLAVAARSIRIEWLTTQALRSFDTVARQLDQAARIARQRQQEDQRRRRDAQLADLRAQADRLDAAIVQLQERNQSRRTELAQRARELRERATKTIRTLVPFRGPNGTFHHPLAIECVEDQIRILPDGPTFDLAELTGEATSSTRRFARLGGGGQRFLNAVRNRLEVNRSEADPALAYVLFLVRPTGIRPFYEARYQVETAGLAFGYELVDEDWVFEFPDSTSPTKNILPMEPRSLVTANSATNLESSSAMPVSPWSEPGPQRGHNADVEKDHHDAAPSRTRSHSPTSHHPPPAFLTAGSPGNHRWPTPRASRSASRFEALDDFSTLGSSTDRNTPGSGPELTRDEGFIDLNLLKNDRRLPGDSSSTVVAGSRLTSARPGSKPDATRRFGLEGSRTPTGSELTNPAEDQVGSLTRLTRINDDSANDAKDGGANQRGASSEDAVNPEAVANQGLVVRPFEITLTCGERGMIVHPGGLRLTRATLATADTRWLDHLQNLVRVSQLVEDPEVILRPELTILVQADGHETYQLIRGKVALSGLAWPVTLRVAPPDPPFARRDW</sequence>
<dbReference type="eggNOG" id="COG2268">
    <property type="taxonomic scope" value="Bacteria"/>
</dbReference>
<feature type="compositionally biased region" description="Basic and acidic residues" evidence="2">
    <location>
        <begin position="395"/>
        <end position="407"/>
    </location>
</feature>
<dbReference type="InParanoid" id="E8R1D2"/>
<keyword evidence="1" id="KW-0175">Coiled coil</keyword>
<dbReference type="RefSeq" id="WP_013564637.1">
    <property type="nucleotide sequence ID" value="NC_014962.1"/>
</dbReference>
<name>E8R1D2_ISOPI</name>
<feature type="compositionally biased region" description="Polar residues" evidence="2">
    <location>
        <begin position="493"/>
        <end position="505"/>
    </location>
</feature>
<accession>E8R1D2</accession>
<keyword evidence="3" id="KW-0472">Membrane</keyword>
<dbReference type="AlphaFoldDB" id="E8R1D2"/>
<feature type="compositionally biased region" description="Low complexity" evidence="2">
    <location>
        <begin position="1"/>
        <end position="19"/>
    </location>
</feature>
<dbReference type="KEGG" id="ipa:Isop_1766"/>
<proteinExistence type="predicted"/>
<dbReference type="OrthoDB" id="233190at2"/>
<feature type="compositionally biased region" description="Polar residues" evidence="2">
    <location>
        <begin position="456"/>
        <end position="467"/>
    </location>
</feature>
<reference evidence="4 5" key="2">
    <citation type="journal article" date="2011" name="Stand. Genomic Sci.">
        <title>Complete genome sequence of Isosphaera pallida type strain (IS1B).</title>
        <authorList>
            <consortium name="US DOE Joint Genome Institute (JGI-PGF)"/>
            <person name="Goker M."/>
            <person name="Cleland D."/>
            <person name="Saunders E."/>
            <person name="Lapidus A."/>
            <person name="Nolan M."/>
            <person name="Lucas S."/>
            <person name="Hammon N."/>
            <person name="Deshpande S."/>
            <person name="Cheng J.F."/>
            <person name="Tapia R."/>
            <person name="Han C."/>
            <person name="Goodwin L."/>
            <person name="Pitluck S."/>
            <person name="Liolios K."/>
            <person name="Pagani I."/>
            <person name="Ivanova N."/>
            <person name="Mavromatis K."/>
            <person name="Pati A."/>
            <person name="Chen A."/>
            <person name="Palaniappan K."/>
            <person name="Land M."/>
            <person name="Hauser L."/>
            <person name="Chang Y.J."/>
            <person name="Jeffries C.D."/>
            <person name="Detter J.C."/>
            <person name="Beck B."/>
            <person name="Woyke T."/>
            <person name="Bristow J."/>
            <person name="Eisen J.A."/>
            <person name="Markowitz V."/>
            <person name="Hugenholtz P."/>
            <person name="Kyrpides N.C."/>
            <person name="Klenk H.P."/>
        </authorList>
    </citation>
    <scope>NUCLEOTIDE SEQUENCE [LARGE SCALE GENOMIC DNA]</scope>
    <source>
        <strain evidence="5">ATCC 43644 / DSM 9630 / IS1B</strain>
    </source>
</reference>
<feature type="compositionally biased region" description="Low complexity" evidence="2">
    <location>
        <begin position="408"/>
        <end position="418"/>
    </location>
</feature>
<feature type="compositionally biased region" description="Polar residues" evidence="2">
    <location>
        <begin position="70"/>
        <end position="85"/>
    </location>
</feature>
<dbReference type="Proteomes" id="UP000008631">
    <property type="component" value="Chromosome"/>
</dbReference>
<dbReference type="EMBL" id="CP002353">
    <property type="protein sequence ID" value="ADV62349.1"/>
    <property type="molecule type" value="Genomic_DNA"/>
</dbReference>
<feature type="region of interest" description="Disordered" evidence="2">
    <location>
        <begin position="62"/>
        <end position="97"/>
    </location>
</feature>
<evidence type="ECO:0000256" key="2">
    <source>
        <dbReference type="SAM" id="MobiDB-lite"/>
    </source>
</evidence>
<feature type="compositionally biased region" description="Basic and acidic residues" evidence="2">
    <location>
        <begin position="548"/>
        <end position="559"/>
    </location>
</feature>
<feature type="region of interest" description="Disordered" evidence="2">
    <location>
        <begin position="1"/>
        <end position="21"/>
    </location>
</feature>
<gene>
    <name evidence="4" type="ordered locus">Isop_1766</name>
</gene>
<evidence type="ECO:0000256" key="1">
    <source>
        <dbReference type="SAM" id="Coils"/>
    </source>
</evidence>
<feature type="region of interest" description="Disordered" evidence="2">
    <location>
        <begin position="375"/>
        <end position="574"/>
    </location>
</feature>
<evidence type="ECO:0000313" key="5">
    <source>
        <dbReference type="Proteomes" id="UP000008631"/>
    </source>
</evidence>
<feature type="transmembrane region" description="Helical" evidence="3">
    <location>
        <begin position="31"/>
        <end position="57"/>
    </location>
</feature>
<reference key="1">
    <citation type="submission" date="2010-11" db="EMBL/GenBank/DDBJ databases">
        <title>The complete sequence of chromosome of Isophaera pallida ATCC 43644.</title>
        <authorList>
            <consortium name="US DOE Joint Genome Institute (JGI-PGF)"/>
            <person name="Lucas S."/>
            <person name="Copeland A."/>
            <person name="Lapidus A."/>
            <person name="Bruce D."/>
            <person name="Goodwin L."/>
            <person name="Pitluck S."/>
            <person name="Kyrpides N."/>
            <person name="Mavromatis K."/>
            <person name="Pagani I."/>
            <person name="Ivanova N."/>
            <person name="Saunders E."/>
            <person name="Brettin T."/>
            <person name="Detter J.C."/>
            <person name="Han C."/>
            <person name="Tapia R."/>
            <person name="Land M."/>
            <person name="Hauser L."/>
            <person name="Markowitz V."/>
            <person name="Cheng J.-F."/>
            <person name="Hugenholtz P."/>
            <person name="Woyke T."/>
            <person name="Wu D."/>
            <person name="Eisen J.A."/>
        </authorList>
    </citation>
    <scope>NUCLEOTIDE SEQUENCE</scope>
    <source>
        <strain>ATCC 43644</strain>
    </source>
</reference>
<keyword evidence="3" id="KW-0812">Transmembrane</keyword>
<evidence type="ECO:0000256" key="3">
    <source>
        <dbReference type="SAM" id="Phobius"/>
    </source>
</evidence>
<keyword evidence="3" id="KW-1133">Transmembrane helix</keyword>
<evidence type="ECO:0000313" key="4">
    <source>
        <dbReference type="EMBL" id="ADV62349.1"/>
    </source>
</evidence>
<protein>
    <submittedName>
        <fullName evidence="4">Uncharacterized protein</fullName>
    </submittedName>
</protein>
<dbReference type="HOGENOM" id="CLU_399435_0_0_0"/>
<feature type="coiled-coil region" evidence="1">
    <location>
        <begin position="183"/>
        <end position="221"/>
    </location>
</feature>
<keyword evidence="5" id="KW-1185">Reference proteome</keyword>